<accession>F2J2R2</accession>
<feature type="transmembrane region" description="Helical" evidence="6">
    <location>
        <begin position="97"/>
        <end position="118"/>
    </location>
</feature>
<keyword evidence="9" id="KW-1185">Reference proteome</keyword>
<organism evidence="8 9">
    <name type="scientific">Polymorphum gilvum (strain LMG 25793 / CGMCC 1.9160 / SL003B-26A1)</name>
    <dbReference type="NCBI Taxonomy" id="991905"/>
    <lineage>
        <taxon>Bacteria</taxon>
        <taxon>Pseudomonadati</taxon>
        <taxon>Pseudomonadota</taxon>
        <taxon>Alphaproteobacteria</taxon>
        <taxon>Rhodobacterales</taxon>
        <taxon>Paracoccaceae</taxon>
        <taxon>Polymorphum</taxon>
    </lineage>
</organism>
<evidence type="ECO:0000256" key="2">
    <source>
        <dbReference type="ARBA" id="ARBA00022475"/>
    </source>
</evidence>
<feature type="transmembrane region" description="Helical" evidence="6">
    <location>
        <begin position="57"/>
        <end position="77"/>
    </location>
</feature>
<protein>
    <submittedName>
        <fullName evidence="8">Peptidase A24A, prepilin type IV</fullName>
    </submittedName>
</protein>
<keyword evidence="2" id="KW-1003">Cell membrane</keyword>
<dbReference type="eggNOG" id="COG4960">
    <property type="taxonomic scope" value="Bacteria"/>
</dbReference>
<evidence type="ECO:0000256" key="6">
    <source>
        <dbReference type="SAM" id="Phobius"/>
    </source>
</evidence>
<name>F2J2R2_POLGS</name>
<dbReference type="GO" id="GO:0004190">
    <property type="term" value="F:aspartic-type endopeptidase activity"/>
    <property type="evidence" value="ECO:0007669"/>
    <property type="project" value="InterPro"/>
</dbReference>
<evidence type="ECO:0000313" key="8">
    <source>
        <dbReference type="EMBL" id="ADZ72086.1"/>
    </source>
</evidence>
<evidence type="ECO:0000256" key="1">
    <source>
        <dbReference type="ARBA" id="ARBA00004651"/>
    </source>
</evidence>
<dbReference type="OrthoDB" id="5329005at2"/>
<dbReference type="Gene3D" id="1.20.120.1220">
    <property type="match status" value="1"/>
</dbReference>
<gene>
    <name evidence="8" type="ordered locus">SL003B_3665</name>
</gene>
<dbReference type="PATRIC" id="fig|991905.3.peg.3782"/>
<dbReference type="GO" id="GO:0005886">
    <property type="term" value="C:plasma membrane"/>
    <property type="evidence" value="ECO:0007669"/>
    <property type="project" value="UniProtKB-SubCell"/>
</dbReference>
<evidence type="ECO:0000256" key="5">
    <source>
        <dbReference type="ARBA" id="ARBA00023136"/>
    </source>
</evidence>
<feature type="transmembrane region" description="Helical" evidence="6">
    <location>
        <begin position="29"/>
        <end position="50"/>
    </location>
</feature>
<sequence>MLEAALLVVFPVLVAFAAASDLLTMTIPNRVSLLLAGAFVVLAVATGMSVAEIALHAVAGGTVLAVCFFLFAMGWMGGGDAKIASAIGLWLGLSSHLVAFLMLTTIYGMVLTIVLLSFRRLPYLPGGLGRQEWMLRLHDTRTGIPYGIAIAAAALQTYPTTHWFALAALG</sequence>
<keyword evidence="5 6" id="KW-0472">Membrane</keyword>
<keyword evidence="4 6" id="KW-1133">Transmembrane helix</keyword>
<proteinExistence type="predicted"/>
<comment type="subcellular location">
    <subcellularLocation>
        <location evidence="1">Cell membrane</location>
        <topology evidence="1">Multi-pass membrane protein</topology>
    </subcellularLocation>
</comment>
<dbReference type="KEGG" id="pgv:SL003B_3665"/>
<reference evidence="8 9" key="1">
    <citation type="journal article" date="2011" name="J. Bacteriol.">
        <title>Complete genome sequence of Polymorphum gilvum SL003B-26A1T, a crude oil-degrading bacterium from oil-polluted saline soil.</title>
        <authorList>
            <person name="Li S.G."/>
            <person name="Tang Y.Q."/>
            <person name="Nie Y."/>
            <person name="Cai M."/>
            <person name="Wu X.L."/>
        </authorList>
    </citation>
    <scope>NUCLEOTIDE SEQUENCE [LARGE SCALE GENOMIC DNA]</scope>
    <source>
        <strain evidence="9">LMG 25793 / CGMCC 1.9160 / SL003B-26A1</strain>
    </source>
</reference>
<keyword evidence="3 6" id="KW-0812">Transmembrane</keyword>
<dbReference type="STRING" id="991905.SL003B_3665"/>
<dbReference type="EMBL" id="CP002568">
    <property type="protein sequence ID" value="ADZ72086.1"/>
    <property type="molecule type" value="Genomic_DNA"/>
</dbReference>
<evidence type="ECO:0000256" key="3">
    <source>
        <dbReference type="ARBA" id="ARBA00022692"/>
    </source>
</evidence>
<dbReference type="PANTHER" id="PTHR36506:SF1">
    <property type="entry name" value="PREFLAGELLIN PEPTIDASE"/>
    <property type="match status" value="1"/>
</dbReference>
<dbReference type="PANTHER" id="PTHR36506">
    <property type="entry name" value="PREFLAGELLIN PEPTIDASE"/>
    <property type="match status" value="1"/>
</dbReference>
<dbReference type="Pfam" id="PF01478">
    <property type="entry name" value="Peptidase_A24"/>
    <property type="match status" value="1"/>
</dbReference>
<dbReference type="Proteomes" id="UP000008130">
    <property type="component" value="Chromosome"/>
</dbReference>
<dbReference type="InterPro" id="IPR000045">
    <property type="entry name" value="Prepilin_IV_endopep_pep"/>
</dbReference>
<dbReference type="InterPro" id="IPR052218">
    <property type="entry name" value="Preflagellin_Peptidase"/>
</dbReference>
<dbReference type="HOGENOM" id="CLU_057101_9_0_5"/>
<feature type="domain" description="Prepilin type IV endopeptidase peptidase" evidence="7">
    <location>
        <begin position="9"/>
        <end position="112"/>
    </location>
</feature>
<evidence type="ECO:0000313" key="9">
    <source>
        <dbReference type="Proteomes" id="UP000008130"/>
    </source>
</evidence>
<dbReference type="RefSeq" id="WP_013654395.1">
    <property type="nucleotide sequence ID" value="NC_015259.1"/>
</dbReference>
<evidence type="ECO:0000256" key="4">
    <source>
        <dbReference type="ARBA" id="ARBA00022989"/>
    </source>
</evidence>
<dbReference type="AlphaFoldDB" id="F2J2R2"/>
<evidence type="ECO:0000259" key="7">
    <source>
        <dbReference type="Pfam" id="PF01478"/>
    </source>
</evidence>